<evidence type="ECO:0000259" key="1">
    <source>
        <dbReference type="Pfam" id="PF04230"/>
    </source>
</evidence>
<dbReference type="Proteomes" id="UP000008881">
    <property type="component" value="Chromosome"/>
</dbReference>
<gene>
    <name evidence="2" type="ordered locus">EAE_23470</name>
</gene>
<dbReference type="RefSeq" id="WP_015706046.1">
    <property type="nucleotide sequence ID" value="NC_015663.1"/>
</dbReference>
<dbReference type="Pfam" id="PF04230">
    <property type="entry name" value="PS_pyruv_trans"/>
    <property type="match status" value="1"/>
</dbReference>
<dbReference type="GO" id="GO:0016740">
    <property type="term" value="F:transferase activity"/>
    <property type="evidence" value="ECO:0007669"/>
    <property type="project" value="UniProtKB-KW"/>
</dbReference>
<sequence>MDSLKKNLSVIDSVVPRGSRIVYLDIPLHLNVGDLLIYKGTEQFFKEREYKVLARRTDRTSLKFVQNTKHLPSDVIILLHGGGNFGDLYPHHQILRETVVQKFPNNKIVYMPQTVHFKSAEKMEHSASIIRQHKNLTIFCRDTRSHQILRENFCDNVIMCPDMAHSLWGVFPTQKKNDIKRDTLWMIRKDIEETNVGTLSGIPDPSKYEDWEDICTDKDRAYMNLLFKFERINNLLGSNIIPTVNMWAKHTDKLVDRVNNYFMAHEQVVTSRMHGHILCCLLSVKTKLLDNSYGKNSTYFDAWTKGVPNCELVKI</sequence>
<dbReference type="EMBL" id="CP002824">
    <property type="protein sequence ID" value="AEG99593.1"/>
    <property type="molecule type" value="Genomic_DNA"/>
</dbReference>
<keyword evidence="3" id="KW-1185">Reference proteome</keyword>
<evidence type="ECO:0000313" key="2">
    <source>
        <dbReference type="EMBL" id="AEG99593.1"/>
    </source>
</evidence>
<dbReference type="OrthoDB" id="5242601at2"/>
<dbReference type="InterPro" id="IPR007345">
    <property type="entry name" value="Polysacch_pyruvyl_Trfase"/>
</dbReference>
<dbReference type="PATRIC" id="fig|1028307.3.peg.4650"/>
<proteinExistence type="predicted"/>
<feature type="domain" description="Polysaccharide pyruvyl transferase" evidence="1">
    <location>
        <begin position="31"/>
        <end position="291"/>
    </location>
</feature>
<reference evidence="2 3" key="1">
    <citation type="journal article" date="2012" name="J. Bacteriol.">
        <title>Complete genome sequence of Enterobacter aerogenes KCTC 2190.</title>
        <authorList>
            <person name="Shin S.H."/>
            <person name="Kim S."/>
            <person name="Kim J.Y."/>
            <person name="Lee S."/>
            <person name="Um Y."/>
            <person name="Oh M.K."/>
            <person name="Kim Y.R."/>
            <person name="Lee J."/>
            <person name="Yang K.S."/>
        </authorList>
    </citation>
    <scope>NUCLEOTIDE SEQUENCE [LARGE SCALE GENOMIC DNA]</scope>
    <source>
        <strain evidence="2 3">KCTC 2190</strain>
    </source>
</reference>
<dbReference type="KEGG" id="eae:EAE_23470"/>
<evidence type="ECO:0000313" key="3">
    <source>
        <dbReference type="Proteomes" id="UP000008881"/>
    </source>
</evidence>
<dbReference type="GeneID" id="93312866"/>
<dbReference type="AlphaFoldDB" id="A0A0H3FUX8"/>
<accession>A0A0H3FUX8</accession>
<keyword evidence="2" id="KW-0808">Transferase</keyword>
<dbReference type="HOGENOM" id="CLU_045699_0_0_6"/>
<name>A0A0H3FUX8_KLEAK</name>
<organism evidence="2 3">
    <name type="scientific">Klebsiella aerogenes (strain ATCC 13048 / DSM 30053 / CCUG 1429 / JCM 1235 / KCTC 2190 / NBRC 13534 / NCIMB 10102 / NCTC 10006 / CDC 819-56)</name>
    <name type="common">Enterobacter aerogenes</name>
    <dbReference type="NCBI Taxonomy" id="1028307"/>
    <lineage>
        <taxon>Bacteria</taxon>
        <taxon>Pseudomonadati</taxon>
        <taxon>Pseudomonadota</taxon>
        <taxon>Gammaproteobacteria</taxon>
        <taxon>Enterobacterales</taxon>
        <taxon>Enterobacteriaceae</taxon>
        <taxon>Klebsiella/Raoultella group</taxon>
        <taxon>Klebsiella</taxon>
    </lineage>
</organism>
<dbReference type="eggNOG" id="COG5039">
    <property type="taxonomic scope" value="Bacteria"/>
</dbReference>
<protein>
    <submittedName>
        <fullName evidence="2">Polysaccharide pyruvyl transferase yvff</fullName>
    </submittedName>
</protein>